<protein>
    <recommendedName>
        <fullName evidence="3">Transposase</fullName>
    </recommendedName>
</protein>
<gene>
    <name evidence="1" type="ORF">TFLO_2624</name>
</gene>
<feature type="non-terminal residue" evidence="1">
    <location>
        <position position="108"/>
    </location>
</feature>
<evidence type="ECO:0000313" key="2">
    <source>
        <dbReference type="Proteomes" id="UP000195947"/>
    </source>
</evidence>
<accession>A0ABP2CL91</accession>
<comment type="caution">
    <text evidence="1">The sequence shown here is derived from an EMBL/GenBank/DDBJ whole genome shotgun (WGS) entry which is preliminary data.</text>
</comment>
<sequence>MRLKVSKSKNAASFYVTKTIYENGKERTITVEKLGTEKELREKLDGQDPYAWAKTYVSELTAKEKENQREILAPLSPIKQIEKNHPCLFNGGYLFLQDIYYDLKLDKI</sequence>
<dbReference type="Proteomes" id="UP000195947">
    <property type="component" value="Unassembled WGS sequence"/>
</dbReference>
<evidence type="ECO:0000313" key="1">
    <source>
        <dbReference type="EMBL" id="CZR01267.1"/>
    </source>
</evidence>
<reference evidence="1 2" key="1">
    <citation type="submission" date="2016-02" db="EMBL/GenBank/DDBJ databases">
        <authorList>
            <person name="Strepis N."/>
        </authorList>
    </citation>
    <scope>NUCLEOTIDE SEQUENCE [LARGE SCALE GENOMIC DNA]</scope>
    <source>
        <strain evidence="1">Trichococcus flocculiformis</strain>
    </source>
</reference>
<proteinExistence type="predicted"/>
<organism evidence="1 2">
    <name type="scientific">Trichococcus flocculiformis</name>
    <dbReference type="NCBI Taxonomy" id="82803"/>
    <lineage>
        <taxon>Bacteria</taxon>
        <taxon>Bacillati</taxon>
        <taxon>Bacillota</taxon>
        <taxon>Bacilli</taxon>
        <taxon>Lactobacillales</taxon>
        <taxon>Carnobacteriaceae</taxon>
        <taxon>Trichococcus</taxon>
    </lineage>
</organism>
<evidence type="ECO:0008006" key="3">
    <source>
        <dbReference type="Google" id="ProtNLM"/>
    </source>
</evidence>
<name>A0ABP2CL91_9LACT</name>
<dbReference type="EMBL" id="FJMZ01000041">
    <property type="protein sequence ID" value="CZR01267.1"/>
    <property type="molecule type" value="Genomic_DNA"/>
</dbReference>
<keyword evidence="2" id="KW-1185">Reference proteome</keyword>